<dbReference type="KEGG" id="hut:Huta_1106"/>
<evidence type="ECO:0000313" key="3">
    <source>
        <dbReference type="Proteomes" id="UP000002071"/>
    </source>
</evidence>
<keyword evidence="1" id="KW-0472">Membrane</keyword>
<dbReference type="InterPro" id="IPR058927">
    <property type="entry name" value="OB_2TM"/>
</dbReference>
<gene>
    <name evidence="2" type="ordered locus">Huta_1106</name>
</gene>
<keyword evidence="1" id="KW-1133">Transmembrane helix</keyword>
<dbReference type="Proteomes" id="UP000002071">
    <property type="component" value="Chromosome"/>
</dbReference>
<proteinExistence type="predicted"/>
<accession>C7NM77</accession>
<name>C7NM77_HALUD</name>
<protein>
    <submittedName>
        <fullName evidence="2">Uncharacterized protein</fullName>
    </submittedName>
</protein>
<dbReference type="AlphaFoldDB" id="C7NM77"/>
<feature type="transmembrane region" description="Helical" evidence="1">
    <location>
        <begin position="51"/>
        <end position="69"/>
    </location>
</feature>
<keyword evidence="3" id="KW-1185">Reference proteome</keyword>
<dbReference type="STRING" id="519442.Huta_1106"/>
<dbReference type="eggNOG" id="arCOG02859">
    <property type="taxonomic scope" value="Archaea"/>
</dbReference>
<sequence>MGSSGSYVRRCWLERRSILAVPKVPIERIGTKTYITSHSDRRPVRQWQRGLLVIGLAGLLLGMGVHYGAVEEDHWPYPEADEIAGQPAEHIGEELFLFGTVTAVDADAETATIRVAASPESISITVQSFDRAAQSGGTVQVLGELTDERTVDADRVVVVNDSGGAEWYKYGVSVIGAIVVLIAFFRYWRIDTDSWSFGVRHDG</sequence>
<dbReference type="HOGENOM" id="CLU_115246_0_0_2"/>
<keyword evidence="1" id="KW-0812">Transmembrane</keyword>
<evidence type="ECO:0000313" key="2">
    <source>
        <dbReference type="EMBL" id="ACV11285.1"/>
    </source>
</evidence>
<evidence type="ECO:0000256" key="1">
    <source>
        <dbReference type="SAM" id="Phobius"/>
    </source>
</evidence>
<reference evidence="2 3" key="1">
    <citation type="journal article" date="2009" name="Stand. Genomic Sci.">
        <title>Complete genome sequence of Halorhabdus utahensis type strain (AX-2).</title>
        <authorList>
            <person name="Anderson I."/>
            <person name="Tindall B.J."/>
            <person name="Pomrenke H."/>
            <person name="Goker M."/>
            <person name="Lapidus A."/>
            <person name="Nolan M."/>
            <person name="Copeland A."/>
            <person name="Glavina Del Rio T."/>
            <person name="Chen F."/>
            <person name="Tice H."/>
            <person name="Cheng J.F."/>
            <person name="Lucas S."/>
            <person name="Chertkov O."/>
            <person name="Bruce D."/>
            <person name="Brettin T."/>
            <person name="Detter J.C."/>
            <person name="Han C."/>
            <person name="Goodwin L."/>
            <person name="Land M."/>
            <person name="Hauser L."/>
            <person name="Chang Y.J."/>
            <person name="Jeffries C.D."/>
            <person name="Pitluck S."/>
            <person name="Pati A."/>
            <person name="Mavromatis K."/>
            <person name="Ivanova N."/>
            <person name="Ovchinnikova G."/>
            <person name="Chen A."/>
            <person name="Palaniappan K."/>
            <person name="Chain P."/>
            <person name="Rohde M."/>
            <person name="Bristow J."/>
            <person name="Eisen J.A."/>
            <person name="Markowitz V."/>
            <person name="Hugenholtz P."/>
            <person name="Kyrpides N.C."/>
            <person name="Klenk H.P."/>
        </authorList>
    </citation>
    <scope>NUCLEOTIDE SEQUENCE [LARGE SCALE GENOMIC DNA]</scope>
    <source>
        <strain evidence="3">DSM 12940 / JCM 11049 / AX-2</strain>
    </source>
</reference>
<organism evidence="2 3">
    <name type="scientific">Halorhabdus utahensis (strain DSM 12940 / JCM 11049 / AX-2)</name>
    <dbReference type="NCBI Taxonomy" id="519442"/>
    <lineage>
        <taxon>Archaea</taxon>
        <taxon>Methanobacteriati</taxon>
        <taxon>Methanobacteriota</taxon>
        <taxon>Stenosarchaea group</taxon>
        <taxon>Halobacteria</taxon>
        <taxon>Halobacteriales</taxon>
        <taxon>Haloarculaceae</taxon>
        <taxon>Halorhabdus</taxon>
    </lineage>
</organism>
<dbReference type="EMBL" id="CP001687">
    <property type="protein sequence ID" value="ACV11285.1"/>
    <property type="molecule type" value="Genomic_DNA"/>
</dbReference>
<feature type="transmembrane region" description="Helical" evidence="1">
    <location>
        <begin position="167"/>
        <end position="188"/>
    </location>
</feature>
<dbReference type="Pfam" id="PF26045">
    <property type="entry name" value="OB_2TM_halo"/>
    <property type="match status" value="1"/>
</dbReference>